<evidence type="ECO:0000313" key="2">
    <source>
        <dbReference type="Proteomes" id="UP001153331"/>
    </source>
</evidence>
<protein>
    <submittedName>
        <fullName evidence="1">Uncharacterized protein</fullName>
    </submittedName>
</protein>
<accession>A0ACC2IC24</accession>
<dbReference type="EMBL" id="JAPHNI010000300">
    <property type="protein sequence ID" value="KAJ8112759.1"/>
    <property type="molecule type" value="Genomic_DNA"/>
</dbReference>
<keyword evidence="2" id="KW-1185">Reference proteome</keyword>
<gene>
    <name evidence="1" type="ORF">OPT61_g4950</name>
</gene>
<reference evidence="1" key="1">
    <citation type="submission" date="2022-11" db="EMBL/GenBank/DDBJ databases">
        <title>Genome Sequence of Boeremia exigua.</title>
        <authorList>
            <person name="Buettner E."/>
        </authorList>
    </citation>
    <scope>NUCLEOTIDE SEQUENCE</scope>
    <source>
        <strain evidence="1">CU02</strain>
    </source>
</reference>
<organism evidence="1 2">
    <name type="scientific">Boeremia exigua</name>
    <dbReference type="NCBI Taxonomy" id="749465"/>
    <lineage>
        <taxon>Eukaryota</taxon>
        <taxon>Fungi</taxon>
        <taxon>Dikarya</taxon>
        <taxon>Ascomycota</taxon>
        <taxon>Pezizomycotina</taxon>
        <taxon>Dothideomycetes</taxon>
        <taxon>Pleosporomycetidae</taxon>
        <taxon>Pleosporales</taxon>
        <taxon>Pleosporineae</taxon>
        <taxon>Didymellaceae</taxon>
        <taxon>Boeremia</taxon>
    </lineage>
</organism>
<sequence>MTTTWPTALCAEDCRALVDFSLLFWQCTLNEEAIQLTRTGNRAATMPRTKKAEPRFLTRVIAKAFFGLDVRNMDDEPRTRRATSEPRARSPSTGPRPPVAAEIKEEKTTGLLALPLEIRLRIYEQLLVSRLNHDRTKKPSSAVGRTNQKQILLHSIKDPQNRTMEPALLRTCKQVYKEANPMLYSHNVFSISEPQQMTGLIRQIRFHNLSLIKSLHIWVPHMATPLPWIQLLQTLADNAHGLRRIELAWGAVLDEGGSGSRGLGSDLDFVRALGQLRGLKELVISGFYARNWPTYLSETLGVQVKAMCGHGFEVNDSGSQELSYLENESVEELRNFKRYQQGTEVLIP</sequence>
<dbReference type="Proteomes" id="UP001153331">
    <property type="component" value="Unassembled WGS sequence"/>
</dbReference>
<evidence type="ECO:0000313" key="1">
    <source>
        <dbReference type="EMBL" id="KAJ8112759.1"/>
    </source>
</evidence>
<comment type="caution">
    <text evidence="1">The sequence shown here is derived from an EMBL/GenBank/DDBJ whole genome shotgun (WGS) entry which is preliminary data.</text>
</comment>
<proteinExistence type="predicted"/>
<name>A0ACC2IC24_9PLEO</name>